<dbReference type="AlphaFoldDB" id="A0AA36MQD6"/>
<proteinExistence type="predicted"/>
<sequence>MGGSAALLFANLANRVHAFSPQVDLAYTWPSFASASVREQFRRRVQDATRGRNVQLHVGAENHTDNRHAAALPNAVVHFHETANHNTMKHLKQRGKLLALLKFEVVDLLVDLESAKLA</sequence>
<keyword evidence="2" id="KW-1185">Reference proteome</keyword>
<comment type="caution">
    <text evidence="1">The sequence shown here is derived from an EMBL/GenBank/DDBJ whole genome shotgun (WGS) entry which is preliminary data.</text>
</comment>
<accession>A0AA36MQD6</accession>
<reference evidence="1" key="1">
    <citation type="submission" date="2023-08" db="EMBL/GenBank/DDBJ databases">
        <authorList>
            <person name="Chen Y."/>
            <person name="Shah S."/>
            <person name="Dougan E. K."/>
            <person name="Thang M."/>
            <person name="Chan C."/>
        </authorList>
    </citation>
    <scope>NUCLEOTIDE SEQUENCE</scope>
</reference>
<evidence type="ECO:0000313" key="1">
    <source>
        <dbReference type="EMBL" id="CAJ1381540.1"/>
    </source>
</evidence>
<evidence type="ECO:0000313" key="2">
    <source>
        <dbReference type="Proteomes" id="UP001178507"/>
    </source>
</evidence>
<organism evidence="1 2">
    <name type="scientific">Effrenium voratum</name>
    <dbReference type="NCBI Taxonomy" id="2562239"/>
    <lineage>
        <taxon>Eukaryota</taxon>
        <taxon>Sar</taxon>
        <taxon>Alveolata</taxon>
        <taxon>Dinophyceae</taxon>
        <taxon>Suessiales</taxon>
        <taxon>Symbiodiniaceae</taxon>
        <taxon>Effrenium</taxon>
    </lineage>
</organism>
<feature type="non-terminal residue" evidence="1">
    <location>
        <position position="1"/>
    </location>
</feature>
<name>A0AA36MQD6_9DINO</name>
<dbReference type="Proteomes" id="UP001178507">
    <property type="component" value="Unassembled WGS sequence"/>
</dbReference>
<protein>
    <submittedName>
        <fullName evidence="1">Uncharacterized protein</fullName>
    </submittedName>
</protein>
<gene>
    <name evidence="1" type="ORF">EVOR1521_LOCUS9194</name>
</gene>
<dbReference type="EMBL" id="CAUJNA010000817">
    <property type="protein sequence ID" value="CAJ1381540.1"/>
    <property type="molecule type" value="Genomic_DNA"/>
</dbReference>